<dbReference type="EMBL" id="REGW02000019">
    <property type="protein sequence ID" value="KAE8282182.1"/>
    <property type="molecule type" value="Genomic_DNA"/>
</dbReference>
<feature type="compositionally biased region" description="Basic and acidic residues" evidence="1">
    <location>
        <begin position="1"/>
        <end position="18"/>
    </location>
</feature>
<name>A0A6G0HT39_LARCR</name>
<protein>
    <submittedName>
        <fullName evidence="2">Uncharacterized protein</fullName>
    </submittedName>
</protein>
<feature type="region of interest" description="Disordered" evidence="1">
    <location>
        <begin position="275"/>
        <end position="294"/>
    </location>
</feature>
<proteinExistence type="predicted"/>
<reference evidence="2 3" key="1">
    <citation type="submission" date="2019-07" db="EMBL/GenBank/DDBJ databases">
        <title>Chromosome genome assembly for large yellow croaker.</title>
        <authorList>
            <person name="Xiao S."/>
        </authorList>
    </citation>
    <scope>NUCLEOTIDE SEQUENCE [LARGE SCALE GENOMIC DNA]</scope>
    <source>
        <strain evidence="2">JMULYC20181020</strain>
        <tissue evidence="2">Muscle</tissue>
    </source>
</reference>
<feature type="compositionally biased region" description="Basic and acidic residues" evidence="1">
    <location>
        <begin position="148"/>
        <end position="162"/>
    </location>
</feature>
<feature type="compositionally biased region" description="Basic and acidic residues" evidence="1">
    <location>
        <begin position="275"/>
        <end position="284"/>
    </location>
</feature>
<evidence type="ECO:0000313" key="2">
    <source>
        <dbReference type="EMBL" id="KAE8282182.1"/>
    </source>
</evidence>
<accession>A0A6G0HT39</accession>
<feature type="region of interest" description="Disordered" evidence="1">
    <location>
        <begin position="220"/>
        <end position="267"/>
    </location>
</feature>
<dbReference type="AlphaFoldDB" id="A0A6G0HT39"/>
<dbReference type="Proteomes" id="UP000424527">
    <property type="component" value="Unassembled WGS sequence"/>
</dbReference>
<evidence type="ECO:0000256" key="1">
    <source>
        <dbReference type="SAM" id="MobiDB-lite"/>
    </source>
</evidence>
<sequence length="633" mass="70809">MRANNREKMMPPGDDRMPHPPKRFVSAFAPFPRSTWIHPHVPNDNFDSVCETIWRRAKEAEEEFGRGRSSPERMENKDCPPERAEGQQKETDDLGLSIQHKDKKAQYHTDFILPCPYLSDHRHPHVAQSVWVLSPVMEVEMKRNEVEEKKKRNLRDAEDKQTSVENSQKNNLVRRRDASETQPLLPNPICSATEEHTPYLQEKEDLLLLSKLLRDTCVSEEERNVSSRSDSNSSDNDNIVTLRGLRSYATDSSDDDSVSDKSDCTEEKKNEIIHSDELNCDSKQDFPSSSADEVFPPLSTIKAGILPRPTEPPALGKLHDQWEIPLSFHPHDNPTATLASGMTAHAQTPVQGKAKAPQANLKTSTPPTASMQQEAYNLLADFPELQPPKKPLALGVLRDGNPKTKAAEGKGGHAPSTNHRQEIGASHQRRMENVPHEVSSIWAGDQKTVLDPQTFGMIMQCKSPIISCEDLTANIHPPPRVAGTDGMGVNARSWANAAKAGMKQAAAPQEKARPFPFHQIVTINRAKVGCTAAQNFANKMTTSHHAASPLVTTCHGPRPRNPHRFVRPGNPHTHQQFGAWVHRANCPPGFRCPRFPFQQFGARAYRANYPPGFRCPRFPFQQTRGHPSKHSQV</sequence>
<feature type="region of interest" description="Disordered" evidence="1">
    <location>
        <begin position="148"/>
        <end position="191"/>
    </location>
</feature>
<feature type="region of interest" description="Disordered" evidence="1">
    <location>
        <begin position="399"/>
        <end position="419"/>
    </location>
</feature>
<gene>
    <name evidence="2" type="ORF">D5F01_LYC19577</name>
</gene>
<feature type="region of interest" description="Disordered" evidence="1">
    <location>
        <begin position="1"/>
        <end position="25"/>
    </location>
</feature>
<feature type="region of interest" description="Disordered" evidence="1">
    <location>
        <begin position="60"/>
        <end position="91"/>
    </location>
</feature>
<feature type="compositionally biased region" description="Basic and acidic residues" evidence="1">
    <location>
        <begin position="258"/>
        <end position="267"/>
    </location>
</feature>
<comment type="caution">
    <text evidence="2">The sequence shown here is derived from an EMBL/GenBank/DDBJ whole genome shotgun (WGS) entry which is preliminary data.</text>
</comment>
<keyword evidence="3" id="KW-1185">Reference proteome</keyword>
<organism evidence="2 3">
    <name type="scientific">Larimichthys crocea</name>
    <name type="common">Large yellow croaker</name>
    <name type="synonym">Pseudosciaena crocea</name>
    <dbReference type="NCBI Taxonomy" id="215358"/>
    <lineage>
        <taxon>Eukaryota</taxon>
        <taxon>Metazoa</taxon>
        <taxon>Chordata</taxon>
        <taxon>Craniata</taxon>
        <taxon>Vertebrata</taxon>
        <taxon>Euteleostomi</taxon>
        <taxon>Actinopterygii</taxon>
        <taxon>Neopterygii</taxon>
        <taxon>Teleostei</taxon>
        <taxon>Neoteleostei</taxon>
        <taxon>Acanthomorphata</taxon>
        <taxon>Eupercaria</taxon>
        <taxon>Sciaenidae</taxon>
        <taxon>Larimichthys</taxon>
    </lineage>
</organism>
<feature type="compositionally biased region" description="Low complexity" evidence="1">
    <location>
        <begin position="226"/>
        <end position="238"/>
    </location>
</feature>
<evidence type="ECO:0000313" key="3">
    <source>
        <dbReference type="Proteomes" id="UP000424527"/>
    </source>
</evidence>
<feature type="compositionally biased region" description="Basic and acidic residues" evidence="1">
    <location>
        <begin position="400"/>
        <end position="411"/>
    </location>
</feature>